<reference evidence="2 3" key="1">
    <citation type="journal article" date="2015" name="Genome Announc.">
        <title>Complete genome sequences for 59 burkholderia isolates, both pathogenic and near neighbor.</title>
        <authorList>
            <person name="Johnson S.L."/>
            <person name="Bishop-Lilly K.A."/>
            <person name="Ladner J.T."/>
            <person name="Daligault H.E."/>
            <person name="Davenport K.W."/>
            <person name="Jaissle J."/>
            <person name="Frey K.G."/>
            <person name="Koroleva G.I."/>
            <person name="Bruce D.C."/>
            <person name="Coyne S.R."/>
            <person name="Broomall S.M."/>
            <person name="Li P.E."/>
            <person name="Teshima H."/>
            <person name="Gibbons H.S."/>
            <person name="Palacios G.F."/>
            <person name="Rosenzweig C.N."/>
            <person name="Redden C.L."/>
            <person name="Xu Y."/>
            <person name="Minogue T.D."/>
            <person name="Chain P.S."/>
        </authorList>
    </citation>
    <scope>NUCLEOTIDE SEQUENCE [LARGE SCALE GENOMIC DNA]</scope>
    <source>
        <strain evidence="2 3">ATCC BAA-463</strain>
    </source>
</reference>
<gene>
    <name evidence="2" type="ORF">OI25_8255</name>
</gene>
<feature type="region of interest" description="Disordered" evidence="1">
    <location>
        <begin position="1"/>
        <end position="23"/>
    </location>
</feature>
<accession>A0AAU8T3H8</accession>
<protein>
    <submittedName>
        <fullName evidence="2">Uncharacterized protein</fullName>
    </submittedName>
</protein>
<dbReference type="AlphaFoldDB" id="A0AAU8T3H8"/>
<name>A0AAU8T3H8_9BURK</name>
<dbReference type="Proteomes" id="UP000032614">
    <property type="component" value="Plasmid pBIL"/>
</dbReference>
<dbReference type="KEGG" id="bfn:OI25_8255"/>
<sequence length="99" mass="10801">MRDQEDGHVSVAHQAPDEADVRRDAELVVKTHEISLAARRPQAWCAALADHVHGSSPMDSAGLPPTLRSGIIHWPGRLNRSAARHVLMVLEDGTHMETG</sequence>
<dbReference type="EMBL" id="CP010024">
    <property type="protein sequence ID" value="AJZ56033.1"/>
    <property type="molecule type" value="Genomic_DNA"/>
</dbReference>
<evidence type="ECO:0000313" key="2">
    <source>
        <dbReference type="EMBL" id="AJZ56033.1"/>
    </source>
</evidence>
<geneLocation type="plasmid" evidence="2 3">
    <name>pBIL</name>
</geneLocation>
<evidence type="ECO:0000313" key="3">
    <source>
        <dbReference type="Proteomes" id="UP000032614"/>
    </source>
</evidence>
<evidence type="ECO:0000256" key="1">
    <source>
        <dbReference type="SAM" id="MobiDB-lite"/>
    </source>
</evidence>
<organism evidence="2 3">
    <name type="scientific">Paraburkholderia fungorum</name>
    <dbReference type="NCBI Taxonomy" id="134537"/>
    <lineage>
        <taxon>Bacteria</taxon>
        <taxon>Pseudomonadati</taxon>
        <taxon>Pseudomonadota</taxon>
        <taxon>Betaproteobacteria</taxon>
        <taxon>Burkholderiales</taxon>
        <taxon>Burkholderiaceae</taxon>
        <taxon>Paraburkholderia</taxon>
    </lineage>
</organism>
<keyword evidence="2" id="KW-0614">Plasmid</keyword>
<proteinExistence type="predicted"/>